<dbReference type="CDD" id="cd06171">
    <property type="entry name" value="Sigma70_r4"/>
    <property type="match status" value="1"/>
</dbReference>
<keyword evidence="8" id="KW-1185">Reference proteome</keyword>
<dbReference type="InterPro" id="IPR039425">
    <property type="entry name" value="RNA_pol_sigma-70-like"/>
</dbReference>
<keyword evidence="4" id="KW-0804">Transcription</keyword>
<dbReference type="GO" id="GO:0016987">
    <property type="term" value="F:sigma factor activity"/>
    <property type="evidence" value="ECO:0007669"/>
    <property type="project" value="UniProtKB-KW"/>
</dbReference>
<dbReference type="EMBL" id="CP059733">
    <property type="protein sequence ID" value="WDE08018.1"/>
    <property type="molecule type" value="Genomic_DNA"/>
</dbReference>
<dbReference type="InterPro" id="IPR007627">
    <property type="entry name" value="RNA_pol_sigma70_r2"/>
</dbReference>
<dbReference type="InterPro" id="IPR036388">
    <property type="entry name" value="WH-like_DNA-bd_sf"/>
</dbReference>
<dbReference type="Pfam" id="PF04542">
    <property type="entry name" value="Sigma70_r2"/>
    <property type="match status" value="1"/>
</dbReference>
<evidence type="ECO:0000313" key="8">
    <source>
        <dbReference type="Proteomes" id="UP000032352"/>
    </source>
</evidence>
<evidence type="ECO:0000313" key="7">
    <source>
        <dbReference type="EMBL" id="WDE08018.1"/>
    </source>
</evidence>
<dbReference type="InterPro" id="IPR014284">
    <property type="entry name" value="RNA_pol_sigma-70_dom"/>
</dbReference>
<proteinExistence type="inferred from homology"/>
<reference evidence="7 8" key="2">
    <citation type="journal article" date="2022" name="Mar. Drugs">
        <title>Bioassay-Guided Fractionation Leads to the Detection of Cholic Acid Generated by the Rare Thalassomonas sp.</title>
        <authorList>
            <person name="Pheiffer F."/>
            <person name="Schneider Y.K."/>
            <person name="Hansen E.H."/>
            <person name="Andersen J.H."/>
            <person name="Isaksson J."/>
            <person name="Busche T."/>
            <person name="R C."/>
            <person name="Kalinowski J."/>
            <person name="Zyl L.V."/>
            <person name="Trindade M."/>
        </authorList>
    </citation>
    <scope>NUCLEOTIDE SEQUENCE [LARGE SCALE GENOMIC DNA]</scope>
    <source>
        <strain evidence="7 8">XOM25</strain>
    </source>
</reference>
<dbReference type="Pfam" id="PF08281">
    <property type="entry name" value="Sigma70_r4_2"/>
    <property type="match status" value="1"/>
</dbReference>
<evidence type="ECO:0000259" key="6">
    <source>
        <dbReference type="Pfam" id="PF08281"/>
    </source>
</evidence>
<dbReference type="GO" id="GO:0006352">
    <property type="term" value="P:DNA-templated transcription initiation"/>
    <property type="evidence" value="ECO:0007669"/>
    <property type="project" value="InterPro"/>
</dbReference>
<feature type="domain" description="RNA polymerase sigma-70 region 2" evidence="5">
    <location>
        <begin position="24"/>
        <end position="91"/>
    </location>
</feature>
<keyword evidence="2" id="KW-0805">Transcription regulation</keyword>
<evidence type="ECO:0000256" key="4">
    <source>
        <dbReference type="ARBA" id="ARBA00023163"/>
    </source>
</evidence>
<dbReference type="KEGG" id="tvd:SG34_014645"/>
<organism evidence="7 8">
    <name type="scientific">Thalassomonas viridans</name>
    <dbReference type="NCBI Taxonomy" id="137584"/>
    <lineage>
        <taxon>Bacteria</taxon>
        <taxon>Pseudomonadati</taxon>
        <taxon>Pseudomonadota</taxon>
        <taxon>Gammaproteobacteria</taxon>
        <taxon>Alteromonadales</taxon>
        <taxon>Colwelliaceae</taxon>
        <taxon>Thalassomonas</taxon>
    </lineage>
</organism>
<dbReference type="Proteomes" id="UP000032352">
    <property type="component" value="Chromosome"/>
</dbReference>
<dbReference type="SUPFAM" id="SSF88946">
    <property type="entry name" value="Sigma2 domain of RNA polymerase sigma factors"/>
    <property type="match status" value="1"/>
</dbReference>
<dbReference type="SUPFAM" id="SSF88659">
    <property type="entry name" value="Sigma3 and sigma4 domains of RNA polymerase sigma factors"/>
    <property type="match status" value="1"/>
</dbReference>
<feature type="domain" description="RNA polymerase sigma factor 70 region 4 type 2" evidence="6">
    <location>
        <begin position="128"/>
        <end position="178"/>
    </location>
</feature>
<comment type="similarity">
    <text evidence="1">Belongs to the sigma-70 factor family. ECF subfamily.</text>
</comment>
<accession>A0AAE9Z9Z8</accession>
<dbReference type="RefSeq" id="WP_044840161.1">
    <property type="nucleotide sequence ID" value="NZ_CP059733.1"/>
</dbReference>
<dbReference type="Gene3D" id="1.10.10.10">
    <property type="entry name" value="Winged helix-like DNA-binding domain superfamily/Winged helix DNA-binding domain"/>
    <property type="match status" value="1"/>
</dbReference>
<dbReference type="Gene3D" id="1.10.1740.10">
    <property type="match status" value="1"/>
</dbReference>
<dbReference type="NCBIfam" id="TIGR02937">
    <property type="entry name" value="sigma70-ECF"/>
    <property type="match status" value="1"/>
</dbReference>
<evidence type="ECO:0000256" key="1">
    <source>
        <dbReference type="ARBA" id="ARBA00010641"/>
    </source>
</evidence>
<dbReference type="PANTHER" id="PTHR43133">
    <property type="entry name" value="RNA POLYMERASE ECF-TYPE SIGMA FACTO"/>
    <property type="match status" value="1"/>
</dbReference>
<reference evidence="7 8" key="1">
    <citation type="journal article" date="2015" name="Genome Announc.">
        <title>Draft Genome Sequences of Marine Isolates of Thalassomonas viridans and Thalassomonas actiniarum.</title>
        <authorList>
            <person name="Olonade I."/>
            <person name="van Zyl L.J."/>
            <person name="Trindade M."/>
        </authorList>
    </citation>
    <scope>NUCLEOTIDE SEQUENCE [LARGE SCALE GENOMIC DNA]</scope>
    <source>
        <strain evidence="7 8">XOM25</strain>
    </source>
</reference>
<evidence type="ECO:0000259" key="5">
    <source>
        <dbReference type="Pfam" id="PF04542"/>
    </source>
</evidence>
<sequence>MEPQEYFSLLSATSQGDKRAFSLLYQATAGKLFALCLKILGNKAYAEEALQDAFVKIWHNAGEYQSAKGAVMTWMTSIVRYRCLDMLRQKKVRKEQVLDEARVAAKSDNPSLSGHLDDELSYEKNSKLADCMNALDQQQKQAIHLAYFKGFSHHEVVQHINSPLGTVKSWIRRGLLQLQRCLSL</sequence>
<dbReference type="AlphaFoldDB" id="A0AAE9Z9Z8"/>
<dbReference type="InterPro" id="IPR013249">
    <property type="entry name" value="RNA_pol_sigma70_r4_t2"/>
</dbReference>
<dbReference type="PANTHER" id="PTHR43133:SF62">
    <property type="entry name" value="RNA POLYMERASE SIGMA FACTOR SIGZ"/>
    <property type="match status" value="1"/>
</dbReference>
<dbReference type="InterPro" id="IPR013324">
    <property type="entry name" value="RNA_pol_sigma_r3/r4-like"/>
</dbReference>
<dbReference type="GO" id="GO:0003677">
    <property type="term" value="F:DNA binding"/>
    <property type="evidence" value="ECO:0007669"/>
    <property type="project" value="InterPro"/>
</dbReference>
<dbReference type="InterPro" id="IPR013325">
    <property type="entry name" value="RNA_pol_sigma_r2"/>
</dbReference>
<evidence type="ECO:0000256" key="3">
    <source>
        <dbReference type="ARBA" id="ARBA00023082"/>
    </source>
</evidence>
<keyword evidence="3" id="KW-0731">Sigma factor</keyword>
<name>A0AAE9Z9Z8_9GAMM</name>
<gene>
    <name evidence="7" type="ORF">SG34_014645</name>
</gene>
<evidence type="ECO:0000256" key="2">
    <source>
        <dbReference type="ARBA" id="ARBA00023015"/>
    </source>
</evidence>
<protein>
    <submittedName>
        <fullName evidence="7">Sigma-70 family RNA polymerase sigma factor</fullName>
    </submittedName>
</protein>